<name>A0A0W8E4D1_9ZZZZ</name>
<dbReference type="NCBIfam" id="TIGR02605">
    <property type="entry name" value="CxxC_CxxC_SSSS"/>
    <property type="match status" value="1"/>
</dbReference>
<organism evidence="2">
    <name type="scientific">hydrocarbon metagenome</name>
    <dbReference type="NCBI Taxonomy" id="938273"/>
    <lineage>
        <taxon>unclassified sequences</taxon>
        <taxon>metagenomes</taxon>
        <taxon>ecological metagenomes</taxon>
    </lineage>
</organism>
<proteinExistence type="predicted"/>
<dbReference type="AlphaFoldDB" id="A0A0W8E4D1"/>
<comment type="caution">
    <text evidence="2">The sequence shown here is derived from an EMBL/GenBank/DDBJ whole genome shotgun (WGS) entry which is preliminary data.</text>
</comment>
<dbReference type="InterPro" id="IPR013429">
    <property type="entry name" value="Regulatory_FmdB_Zinc_ribbon"/>
</dbReference>
<dbReference type="PANTHER" id="PTHR34404:SF2">
    <property type="entry name" value="CONSERVED SERINE RICH PROTEIN"/>
    <property type="match status" value="1"/>
</dbReference>
<protein>
    <submittedName>
        <fullName evidence="2">Type i antifreeze protein</fullName>
    </submittedName>
</protein>
<feature type="domain" description="Putative regulatory protein FmdB zinc ribbon" evidence="1">
    <location>
        <begin position="1"/>
        <end position="40"/>
    </location>
</feature>
<sequence>MPIYDYECENCGRFEKMQKITEEAINECPKCGGLVHRLISKNVGIVFKGGGFYKTDSENRVKDKARAINHERQKDNQALLDKDVKGYVKQAESTTQKIQEASS</sequence>
<dbReference type="PANTHER" id="PTHR34404">
    <property type="entry name" value="REGULATORY PROTEIN, FMDB FAMILY"/>
    <property type="match status" value="1"/>
</dbReference>
<accession>A0A0W8E4D1</accession>
<dbReference type="SMART" id="SM00834">
    <property type="entry name" value="CxxC_CXXC_SSSS"/>
    <property type="match status" value="1"/>
</dbReference>
<evidence type="ECO:0000259" key="1">
    <source>
        <dbReference type="SMART" id="SM00834"/>
    </source>
</evidence>
<reference evidence="2" key="1">
    <citation type="journal article" date="2015" name="Proc. Natl. Acad. Sci. U.S.A.">
        <title>Networks of energetic and metabolic interactions define dynamics in microbial communities.</title>
        <authorList>
            <person name="Embree M."/>
            <person name="Liu J.K."/>
            <person name="Al-Bassam M.M."/>
            <person name="Zengler K."/>
        </authorList>
    </citation>
    <scope>NUCLEOTIDE SEQUENCE</scope>
</reference>
<dbReference type="EMBL" id="LNQE01001888">
    <property type="protein sequence ID" value="KUG03254.1"/>
    <property type="molecule type" value="Genomic_DNA"/>
</dbReference>
<evidence type="ECO:0000313" key="2">
    <source>
        <dbReference type="EMBL" id="KUG03254.1"/>
    </source>
</evidence>
<gene>
    <name evidence="2" type="ORF">ASZ90_019353</name>
</gene>
<dbReference type="Pfam" id="PF09723">
    <property type="entry name" value="Zn_ribbon_8"/>
    <property type="match status" value="1"/>
</dbReference>